<dbReference type="InterPro" id="IPR008978">
    <property type="entry name" value="HSP20-like_chaperone"/>
</dbReference>
<name>A0A443S0I6_9ACAR</name>
<dbReference type="EMBL" id="NCKV01013963">
    <property type="protein sequence ID" value="RWS21039.1"/>
    <property type="molecule type" value="Genomic_DNA"/>
</dbReference>
<protein>
    <submittedName>
        <fullName evidence="3">Protein SGT1-like protein</fullName>
    </submittedName>
</protein>
<dbReference type="InterPro" id="IPR007699">
    <property type="entry name" value="SGS_dom"/>
</dbReference>
<accession>A0A443S0I6</accession>
<comment type="caution">
    <text evidence="3">The sequence shown here is derived from an EMBL/GenBank/DDBJ whole genome shotgun (WGS) entry which is preliminary data.</text>
</comment>
<dbReference type="PANTHER" id="PTHR45862">
    <property type="entry name" value="PROTEIN SGT1 HOMOLOG"/>
    <property type="match status" value="1"/>
</dbReference>
<dbReference type="SUPFAM" id="SSF49764">
    <property type="entry name" value="HSP20-like chaperones"/>
    <property type="match status" value="1"/>
</dbReference>
<evidence type="ECO:0000313" key="3">
    <source>
        <dbReference type="EMBL" id="RWS21039.1"/>
    </source>
</evidence>
<dbReference type="Pfam" id="PF05002">
    <property type="entry name" value="SGS"/>
    <property type="match status" value="1"/>
</dbReference>
<feature type="region of interest" description="Disordered" evidence="1">
    <location>
        <begin position="1"/>
        <end position="23"/>
    </location>
</feature>
<dbReference type="InterPro" id="IPR044563">
    <property type="entry name" value="Sgt1-like"/>
</dbReference>
<evidence type="ECO:0000313" key="4">
    <source>
        <dbReference type="Proteomes" id="UP000288716"/>
    </source>
</evidence>
<dbReference type="VEuPathDB" id="VectorBase:LDEU011001"/>
<feature type="non-terminal residue" evidence="3">
    <location>
        <position position="1"/>
    </location>
</feature>
<dbReference type="STRING" id="299467.A0A443S0I6"/>
<dbReference type="AlphaFoldDB" id="A0A443S0I6"/>
<dbReference type="OrthoDB" id="1898560at2759"/>
<gene>
    <name evidence="3" type="ORF">B4U80_06868</name>
</gene>
<keyword evidence="4" id="KW-1185">Reference proteome</keyword>
<dbReference type="GO" id="GO:0051087">
    <property type="term" value="F:protein-folding chaperone binding"/>
    <property type="evidence" value="ECO:0007669"/>
    <property type="project" value="InterPro"/>
</dbReference>
<dbReference type="PROSITE" id="PS51048">
    <property type="entry name" value="SGS"/>
    <property type="match status" value="1"/>
</dbReference>
<feature type="region of interest" description="Disordered" evidence="1">
    <location>
        <begin position="60"/>
        <end position="92"/>
    </location>
</feature>
<organism evidence="3 4">
    <name type="scientific">Leptotrombidium deliense</name>
    <dbReference type="NCBI Taxonomy" id="299467"/>
    <lineage>
        <taxon>Eukaryota</taxon>
        <taxon>Metazoa</taxon>
        <taxon>Ecdysozoa</taxon>
        <taxon>Arthropoda</taxon>
        <taxon>Chelicerata</taxon>
        <taxon>Arachnida</taxon>
        <taxon>Acari</taxon>
        <taxon>Acariformes</taxon>
        <taxon>Trombidiformes</taxon>
        <taxon>Prostigmata</taxon>
        <taxon>Anystina</taxon>
        <taxon>Parasitengona</taxon>
        <taxon>Trombiculoidea</taxon>
        <taxon>Trombiculidae</taxon>
        <taxon>Leptotrombidium</taxon>
    </lineage>
</organism>
<dbReference type="Proteomes" id="UP000288716">
    <property type="component" value="Unassembled WGS sequence"/>
</dbReference>
<feature type="domain" description="SGS" evidence="2">
    <location>
        <begin position="12"/>
        <end position="92"/>
    </location>
</feature>
<feature type="compositionally biased region" description="Basic and acidic residues" evidence="1">
    <location>
        <begin position="8"/>
        <end position="23"/>
    </location>
</feature>
<evidence type="ECO:0000256" key="1">
    <source>
        <dbReference type="SAM" id="MobiDB-lite"/>
    </source>
</evidence>
<feature type="compositionally biased region" description="Basic and acidic residues" evidence="1">
    <location>
        <begin position="77"/>
        <end position="92"/>
    </location>
</feature>
<evidence type="ECO:0000259" key="2">
    <source>
        <dbReference type="PROSITE" id="PS51048"/>
    </source>
</evidence>
<sequence length="92" mass="10977">RKYFLTMSEKEQKPNPKQPKNWDKIVKEFEEEEEKNTEKDVNDVFRKIYAESSDEVKRAMVKSMQESGGRALSTDWKSVEKKNYKDDPDLKD</sequence>
<proteinExistence type="predicted"/>
<reference evidence="3 4" key="1">
    <citation type="journal article" date="2018" name="Gigascience">
        <title>Genomes of trombidid mites reveal novel predicted allergens and laterally-transferred genes associated with secondary metabolism.</title>
        <authorList>
            <person name="Dong X."/>
            <person name="Chaisiri K."/>
            <person name="Xia D."/>
            <person name="Armstrong S.D."/>
            <person name="Fang Y."/>
            <person name="Donnelly M.J."/>
            <person name="Kadowaki T."/>
            <person name="McGarry J.W."/>
            <person name="Darby A.C."/>
            <person name="Makepeace B.L."/>
        </authorList>
    </citation>
    <scope>NUCLEOTIDE SEQUENCE [LARGE SCALE GENOMIC DNA]</scope>
    <source>
        <strain evidence="3">UoL-UT</strain>
    </source>
</reference>